<protein>
    <submittedName>
        <fullName evidence="1">Uncharacterized protein</fullName>
    </submittedName>
</protein>
<reference evidence="1 2" key="1">
    <citation type="submission" date="2024-02" db="EMBL/GenBank/DDBJ databases">
        <authorList>
            <person name="Chen Y."/>
            <person name="Shah S."/>
            <person name="Dougan E. K."/>
            <person name="Thang M."/>
            <person name="Chan C."/>
        </authorList>
    </citation>
    <scope>NUCLEOTIDE SEQUENCE [LARGE SCALE GENOMIC DNA]</scope>
</reference>
<evidence type="ECO:0000313" key="1">
    <source>
        <dbReference type="EMBL" id="CAK9085104.1"/>
    </source>
</evidence>
<organism evidence="1 2">
    <name type="scientific">Durusdinium trenchii</name>
    <dbReference type="NCBI Taxonomy" id="1381693"/>
    <lineage>
        <taxon>Eukaryota</taxon>
        <taxon>Sar</taxon>
        <taxon>Alveolata</taxon>
        <taxon>Dinophyceae</taxon>
        <taxon>Suessiales</taxon>
        <taxon>Symbiodiniaceae</taxon>
        <taxon>Durusdinium</taxon>
    </lineage>
</organism>
<comment type="caution">
    <text evidence="1">The sequence shown here is derived from an EMBL/GenBank/DDBJ whole genome shotgun (WGS) entry which is preliminary data.</text>
</comment>
<evidence type="ECO:0000313" key="2">
    <source>
        <dbReference type="Proteomes" id="UP001642484"/>
    </source>
</evidence>
<keyword evidence="2" id="KW-1185">Reference proteome</keyword>
<dbReference type="EMBL" id="CAXAMN010024251">
    <property type="protein sequence ID" value="CAK9085104.1"/>
    <property type="molecule type" value="Genomic_DNA"/>
</dbReference>
<sequence length="453" mass="50518">MVTKAVARKKQVMILSSTPVLGKGSSRSKQDDSVVDTDSPLNMNMIGDTHLTHFLSAVLPISLYNDKPESLHQVLAALAADFRQLFTTGVTVNGKKFFICVIGCKGDCPYLVKAGRFDRSFARRPLKRSSKKACPGICHLCLAGKETDSQGIAVEIPYEDYGTEQPAWLETMGVEPAYEVPSAFAAIPFLKDGAQGGLDMFFQFDLFHNLHLGLGKNFIASAICVCMELINNSIAGAFEDLTRDFRAYCQRNRQSPYHKTLSASLLGVEGGFQDVPDAAWNKGDHTRLLLQWFEDYCSREVLGKTRDPLYILCAEATMAINECVGGLYKEGLFVKAPRAEYLATKGLVFLQRYRQLAVMCFRLRKKRFPLMPKGHYLHHQFLSMLHASRQGPWCINILVYANQMSEDFVGKPSRLSRRVSAKTASLRVLQRSFLAIRNSICSTLDLGDLKLGT</sequence>
<gene>
    <name evidence="1" type="ORF">CCMP2556_LOCUS41341</name>
</gene>
<accession>A0ABP0QAV1</accession>
<name>A0ABP0QAV1_9DINO</name>
<dbReference type="Proteomes" id="UP001642484">
    <property type="component" value="Unassembled WGS sequence"/>
</dbReference>
<proteinExistence type="predicted"/>